<keyword evidence="1" id="KW-0732">Signal</keyword>
<sequence length="402" mass="43008">MMNMVLRSASLLLVIGLVGGADHTVGDHYTDLGHGLCRGPGGVNDKPNNMQAVEQTQAACEAACDSRREFDGFVDAKCVGYAYNPDANSGECILYGPKLDGKCSYWTASNEDDCIALGTCNLPNTASSEKECGFCQGKTTAKEEASCTTIGGTWNKNVWTKTGATWADADTPFTGESFPSTLIAGTTNEVDSKYNCYDIDTIDHLARCIGYAVDSSKNCTEAFTTVDVADRIEANCYKGCYFSPAPKGPKNPLVPHVGDIMLPGWSAAMSGECRGGVDFTDKVNGKYSNTAGANGKLTQTECADECIAEENCVGYAHSISWCIVYGRNLHVIADSNSPWVSDNHESTEISGTKVNKAYICVTDPPRTDPPRATKSSTLPVFVVETSEMITTFLAVTVLSFMI</sequence>
<feature type="chain" id="PRO_5030942515" description="Apple domain-containing protein" evidence="1">
    <location>
        <begin position="21"/>
        <end position="402"/>
    </location>
</feature>
<reference evidence="2" key="1">
    <citation type="submission" date="2021-01" db="EMBL/GenBank/DDBJ databases">
        <authorList>
            <person name="Corre E."/>
            <person name="Pelletier E."/>
            <person name="Niang G."/>
            <person name="Scheremetjew M."/>
            <person name="Finn R."/>
            <person name="Kale V."/>
            <person name="Holt S."/>
            <person name="Cochrane G."/>
            <person name="Meng A."/>
            <person name="Brown T."/>
            <person name="Cohen L."/>
        </authorList>
    </citation>
    <scope>NUCLEOTIDE SEQUENCE</scope>
    <source>
        <strain evidence="2">CCMP1452</strain>
    </source>
</reference>
<dbReference type="EMBL" id="HBHI01016260">
    <property type="protein sequence ID" value="CAD9676184.1"/>
    <property type="molecule type" value="Transcribed_RNA"/>
</dbReference>
<accession>A0A7S2RPR8</accession>
<evidence type="ECO:0000256" key="1">
    <source>
        <dbReference type="SAM" id="SignalP"/>
    </source>
</evidence>
<feature type="signal peptide" evidence="1">
    <location>
        <begin position="1"/>
        <end position="20"/>
    </location>
</feature>
<name>A0A7S2RPR8_9STRA</name>
<evidence type="ECO:0008006" key="3">
    <source>
        <dbReference type="Google" id="ProtNLM"/>
    </source>
</evidence>
<proteinExistence type="predicted"/>
<protein>
    <recommendedName>
        <fullName evidence="3">Apple domain-containing protein</fullName>
    </recommendedName>
</protein>
<organism evidence="2">
    <name type="scientific">Eucampia antarctica</name>
    <dbReference type="NCBI Taxonomy" id="49252"/>
    <lineage>
        <taxon>Eukaryota</taxon>
        <taxon>Sar</taxon>
        <taxon>Stramenopiles</taxon>
        <taxon>Ochrophyta</taxon>
        <taxon>Bacillariophyta</taxon>
        <taxon>Mediophyceae</taxon>
        <taxon>Biddulphiophycidae</taxon>
        <taxon>Hemiaulales</taxon>
        <taxon>Hemiaulaceae</taxon>
        <taxon>Eucampia</taxon>
    </lineage>
</organism>
<gene>
    <name evidence="2" type="ORF">EANT1437_LOCUS8354</name>
</gene>
<evidence type="ECO:0000313" key="2">
    <source>
        <dbReference type="EMBL" id="CAD9676184.1"/>
    </source>
</evidence>
<dbReference type="AlphaFoldDB" id="A0A7S2RPR8"/>